<evidence type="ECO:0000313" key="4">
    <source>
        <dbReference type="Proteomes" id="UP000807342"/>
    </source>
</evidence>
<organism evidence="3 4">
    <name type="scientific">Macrolepiota fuliginosa MF-IS2</name>
    <dbReference type="NCBI Taxonomy" id="1400762"/>
    <lineage>
        <taxon>Eukaryota</taxon>
        <taxon>Fungi</taxon>
        <taxon>Dikarya</taxon>
        <taxon>Basidiomycota</taxon>
        <taxon>Agaricomycotina</taxon>
        <taxon>Agaricomycetes</taxon>
        <taxon>Agaricomycetidae</taxon>
        <taxon>Agaricales</taxon>
        <taxon>Agaricineae</taxon>
        <taxon>Agaricaceae</taxon>
        <taxon>Macrolepiota</taxon>
    </lineage>
</organism>
<sequence length="393" mass="43359">MGTEALISLAWTGEISSPIVVSGYVPSRIGDTYMWPKLKISDTTVRRGSWAGIDSGEGGSGEGGSNGDKQQEPGSWFYPGHSSSHCPRPRRWTLASAISDDQITDESLVEFLEELRLHRLRSNERSVSRFLLHDPSSPSDEAPTCRLPGGTDISLQPNNGISDDVSKAWSTARRTLLVCRELIRTERHYLLALNVLAKSETQSPPPPLMLSRLPALIHASTLFLDRMEKNPSVLGVCDAFIQAYEQLEEAFVQWCGVVGGFFTADSPGDPSAVKRSNSAPMGSSPTNRDGPMTLKKRVGSWGRMMHSRRINADGMASTVPRNPKNKSRSRLSVRDLAILPTQRITRYVLLFKDLLIHSPSISIRTTIEDATELSMSLARQADRAQDHASFRMD</sequence>
<dbReference type="EMBL" id="MU151058">
    <property type="protein sequence ID" value="KAF9453878.1"/>
    <property type="molecule type" value="Genomic_DNA"/>
</dbReference>
<dbReference type="AlphaFoldDB" id="A0A9P6CA88"/>
<protein>
    <recommendedName>
        <fullName evidence="2">DH domain-containing protein</fullName>
    </recommendedName>
</protein>
<gene>
    <name evidence="3" type="ORF">P691DRAFT_564103</name>
</gene>
<feature type="compositionally biased region" description="Gly residues" evidence="1">
    <location>
        <begin position="55"/>
        <end position="66"/>
    </location>
</feature>
<evidence type="ECO:0000259" key="2">
    <source>
        <dbReference type="PROSITE" id="PS50010"/>
    </source>
</evidence>
<dbReference type="Pfam" id="PF00621">
    <property type="entry name" value="RhoGEF"/>
    <property type="match status" value="1"/>
</dbReference>
<evidence type="ECO:0000256" key="1">
    <source>
        <dbReference type="SAM" id="MobiDB-lite"/>
    </source>
</evidence>
<feature type="domain" description="DH" evidence="2">
    <location>
        <begin position="174"/>
        <end position="384"/>
    </location>
</feature>
<name>A0A9P6CA88_9AGAR</name>
<dbReference type="Proteomes" id="UP000807342">
    <property type="component" value="Unassembled WGS sequence"/>
</dbReference>
<dbReference type="PROSITE" id="PS50010">
    <property type="entry name" value="DH_2"/>
    <property type="match status" value="1"/>
</dbReference>
<comment type="caution">
    <text evidence="3">The sequence shown here is derived from an EMBL/GenBank/DDBJ whole genome shotgun (WGS) entry which is preliminary data.</text>
</comment>
<feature type="region of interest" description="Disordered" evidence="1">
    <location>
        <begin position="131"/>
        <end position="159"/>
    </location>
</feature>
<feature type="region of interest" description="Disordered" evidence="1">
    <location>
        <begin position="269"/>
        <end position="294"/>
    </location>
</feature>
<dbReference type="SUPFAM" id="SSF48065">
    <property type="entry name" value="DBL homology domain (DH-domain)"/>
    <property type="match status" value="2"/>
</dbReference>
<dbReference type="InterPro" id="IPR035899">
    <property type="entry name" value="DBL_dom_sf"/>
</dbReference>
<feature type="compositionally biased region" description="Polar residues" evidence="1">
    <location>
        <begin position="274"/>
        <end position="287"/>
    </location>
</feature>
<evidence type="ECO:0000313" key="3">
    <source>
        <dbReference type="EMBL" id="KAF9453878.1"/>
    </source>
</evidence>
<dbReference type="OrthoDB" id="660555at2759"/>
<reference evidence="3" key="1">
    <citation type="submission" date="2020-11" db="EMBL/GenBank/DDBJ databases">
        <authorList>
            <consortium name="DOE Joint Genome Institute"/>
            <person name="Ahrendt S."/>
            <person name="Riley R."/>
            <person name="Andreopoulos W."/>
            <person name="Labutti K."/>
            <person name="Pangilinan J."/>
            <person name="Ruiz-Duenas F.J."/>
            <person name="Barrasa J.M."/>
            <person name="Sanchez-Garcia M."/>
            <person name="Camarero S."/>
            <person name="Miyauchi S."/>
            <person name="Serrano A."/>
            <person name="Linde D."/>
            <person name="Babiker R."/>
            <person name="Drula E."/>
            <person name="Ayuso-Fernandez I."/>
            <person name="Pacheco R."/>
            <person name="Padilla G."/>
            <person name="Ferreira P."/>
            <person name="Barriuso J."/>
            <person name="Kellner H."/>
            <person name="Castanera R."/>
            <person name="Alfaro M."/>
            <person name="Ramirez L."/>
            <person name="Pisabarro A.G."/>
            <person name="Kuo A."/>
            <person name="Tritt A."/>
            <person name="Lipzen A."/>
            <person name="He G."/>
            <person name="Yan M."/>
            <person name="Ng V."/>
            <person name="Cullen D."/>
            <person name="Martin F."/>
            <person name="Rosso M.-N."/>
            <person name="Henrissat B."/>
            <person name="Hibbett D."/>
            <person name="Martinez A.T."/>
            <person name="Grigoriev I.V."/>
        </authorList>
    </citation>
    <scope>NUCLEOTIDE SEQUENCE</scope>
    <source>
        <strain evidence="3">MF-IS2</strain>
    </source>
</reference>
<accession>A0A9P6CA88</accession>
<proteinExistence type="predicted"/>
<keyword evidence="4" id="KW-1185">Reference proteome</keyword>
<dbReference type="Gene3D" id="1.20.900.10">
    <property type="entry name" value="Dbl homology (DH) domain"/>
    <property type="match status" value="1"/>
</dbReference>
<feature type="region of interest" description="Disordered" evidence="1">
    <location>
        <begin position="49"/>
        <end position="84"/>
    </location>
</feature>
<dbReference type="GO" id="GO:0005085">
    <property type="term" value="F:guanyl-nucleotide exchange factor activity"/>
    <property type="evidence" value="ECO:0007669"/>
    <property type="project" value="InterPro"/>
</dbReference>
<dbReference type="InterPro" id="IPR000219">
    <property type="entry name" value="DH_dom"/>
</dbReference>
<dbReference type="SMART" id="SM00325">
    <property type="entry name" value="RhoGEF"/>
    <property type="match status" value="1"/>
</dbReference>